<keyword evidence="2" id="KW-0479">Metal-binding</keyword>
<dbReference type="SFLD" id="SFLDG01216">
    <property type="entry name" value="thioether_bond_formation_requi"/>
    <property type="match status" value="1"/>
</dbReference>
<dbReference type="InterPro" id="IPR050377">
    <property type="entry name" value="Radical_SAM_PqqE_MftC-like"/>
</dbReference>
<comment type="caution">
    <text evidence="7">The sequence shown here is derived from an EMBL/GenBank/DDBJ whole genome shotgun (WGS) entry which is preliminary data.</text>
</comment>
<evidence type="ECO:0000256" key="4">
    <source>
        <dbReference type="ARBA" id="ARBA00023014"/>
    </source>
</evidence>
<dbReference type="Proteomes" id="UP001500886">
    <property type="component" value="Unassembled WGS sequence"/>
</dbReference>
<dbReference type="Pfam" id="PF04055">
    <property type="entry name" value="Radical_SAM"/>
    <property type="match status" value="1"/>
</dbReference>
<organism evidence="7 8">
    <name type="scientific">Streptomyces luteosporeus</name>
    <dbReference type="NCBI Taxonomy" id="173856"/>
    <lineage>
        <taxon>Bacteria</taxon>
        <taxon>Bacillati</taxon>
        <taxon>Actinomycetota</taxon>
        <taxon>Actinomycetes</taxon>
        <taxon>Kitasatosporales</taxon>
        <taxon>Streptomycetaceae</taxon>
        <taxon>Streptomyces</taxon>
    </lineage>
</organism>
<gene>
    <name evidence="7" type="ORF">GCM10010315_02340</name>
</gene>
<evidence type="ECO:0000256" key="1">
    <source>
        <dbReference type="ARBA" id="ARBA00022691"/>
    </source>
</evidence>
<dbReference type="Pfam" id="PF13186">
    <property type="entry name" value="SPASM"/>
    <property type="match status" value="1"/>
</dbReference>
<feature type="domain" description="Radical SAM core" evidence="6">
    <location>
        <begin position="6"/>
        <end position="216"/>
    </location>
</feature>
<dbReference type="InterPro" id="IPR058240">
    <property type="entry name" value="rSAM_sf"/>
</dbReference>
<dbReference type="SUPFAM" id="SSF102114">
    <property type="entry name" value="Radical SAM enzymes"/>
    <property type="match status" value="1"/>
</dbReference>
<dbReference type="CDD" id="cd21109">
    <property type="entry name" value="SPASM"/>
    <property type="match status" value="1"/>
</dbReference>
<dbReference type="SFLD" id="SFLDG01386">
    <property type="entry name" value="main_SPASM_domain-containing"/>
    <property type="match status" value="1"/>
</dbReference>
<evidence type="ECO:0000256" key="2">
    <source>
        <dbReference type="ARBA" id="ARBA00022723"/>
    </source>
</evidence>
<keyword evidence="1" id="KW-0949">S-adenosyl-L-methionine</keyword>
<dbReference type="PANTHER" id="PTHR11228">
    <property type="entry name" value="RADICAL SAM DOMAIN PROTEIN"/>
    <property type="match status" value="1"/>
</dbReference>
<dbReference type="CDD" id="cd01335">
    <property type="entry name" value="Radical_SAM"/>
    <property type="match status" value="1"/>
</dbReference>
<evidence type="ECO:0000256" key="3">
    <source>
        <dbReference type="ARBA" id="ARBA00023004"/>
    </source>
</evidence>
<accession>A0ABP6FZ64</accession>
<dbReference type="Gene3D" id="3.20.20.70">
    <property type="entry name" value="Aldolase class I"/>
    <property type="match status" value="1"/>
</dbReference>
<keyword evidence="8" id="KW-1185">Reference proteome</keyword>
<feature type="region of interest" description="Disordered" evidence="5">
    <location>
        <begin position="258"/>
        <end position="294"/>
    </location>
</feature>
<reference evidence="8" key="1">
    <citation type="journal article" date="2019" name="Int. J. Syst. Evol. Microbiol.">
        <title>The Global Catalogue of Microorganisms (GCM) 10K type strain sequencing project: providing services to taxonomists for standard genome sequencing and annotation.</title>
        <authorList>
            <consortium name="The Broad Institute Genomics Platform"/>
            <consortium name="The Broad Institute Genome Sequencing Center for Infectious Disease"/>
            <person name="Wu L."/>
            <person name="Ma J."/>
        </authorList>
    </citation>
    <scope>NUCLEOTIDE SEQUENCE [LARGE SCALE GENOMIC DNA]</scope>
    <source>
        <strain evidence="8">JCM 4542</strain>
    </source>
</reference>
<dbReference type="SFLD" id="SFLDS00029">
    <property type="entry name" value="Radical_SAM"/>
    <property type="match status" value="1"/>
</dbReference>
<feature type="compositionally biased region" description="Acidic residues" evidence="5">
    <location>
        <begin position="283"/>
        <end position="294"/>
    </location>
</feature>
<dbReference type="SFLD" id="SFLDF00365">
    <property type="entry name" value="thuricin_CD_(TrnCD-like)"/>
    <property type="match status" value="1"/>
</dbReference>
<keyword evidence="3" id="KW-0408">Iron</keyword>
<protein>
    <recommendedName>
        <fullName evidence="6">Radical SAM core domain-containing protein</fullName>
    </recommendedName>
</protein>
<sequence length="294" mass="31979">MPSTVTTPVASVELELTAKCNEQCSFCCTGSGPGMSHGTMSLADWQRVLDEIAALRIPAVQFIGGESTLSPFLPALVEHARDRRLAVEVYSNLSHVRPALWDLFSRAGVRPATSYYSDDAAQHDVITRTRGSHARTRENICTAIRRGIPLRVGLIHVLENQRIRQAEAELRSLGVQHIRVDRVRKVGRAAEPALSEPGLDELCGRCFHQRAAISPDGDVYGCILSRHLVAGSIRENGLRAVLTGAAWAEMTSTVPAPRTACTPDDSNDCDPANTEACLPAFPSDDDEDDGQERK</sequence>
<keyword evidence="4" id="KW-0411">Iron-sulfur</keyword>
<dbReference type="RefSeq" id="WP_344432675.1">
    <property type="nucleotide sequence ID" value="NZ_BAAASL010000001.1"/>
</dbReference>
<dbReference type="InterPro" id="IPR007197">
    <property type="entry name" value="rSAM"/>
</dbReference>
<dbReference type="SFLD" id="SFLDG01067">
    <property type="entry name" value="SPASM/twitch_domain_containing"/>
    <property type="match status" value="1"/>
</dbReference>
<evidence type="ECO:0000256" key="5">
    <source>
        <dbReference type="SAM" id="MobiDB-lite"/>
    </source>
</evidence>
<dbReference type="InterPro" id="IPR013785">
    <property type="entry name" value="Aldolase_TIM"/>
</dbReference>
<evidence type="ECO:0000313" key="7">
    <source>
        <dbReference type="EMBL" id="GAA2707565.1"/>
    </source>
</evidence>
<proteinExistence type="predicted"/>
<dbReference type="InterPro" id="IPR023885">
    <property type="entry name" value="4Fe4S-binding_SPASM_dom"/>
</dbReference>
<name>A0ABP6FZ64_9ACTN</name>
<dbReference type="PROSITE" id="PS51918">
    <property type="entry name" value="RADICAL_SAM"/>
    <property type="match status" value="1"/>
</dbReference>
<dbReference type="EMBL" id="BAAASL010000001">
    <property type="protein sequence ID" value="GAA2707565.1"/>
    <property type="molecule type" value="Genomic_DNA"/>
</dbReference>
<evidence type="ECO:0000259" key="6">
    <source>
        <dbReference type="PROSITE" id="PS51918"/>
    </source>
</evidence>
<dbReference type="PANTHER" id="PTHR11228:SF7">
    <property type="entry name" value="PQQA PEPTIDE CYCLASE"/>
    <property type="match status" value="1"/>
</dbReference>
<evidence type="ECO:0000313" key="8">
    <source>
        <dbReference type="Proteomes" id="UP001500886"/>
    </source>
</evidence>